<organism evidence="1 2">
    <name type="scientific">Vigna unguiculata</name>
    <name type="common">Cowpea</name>
    <dbReference type="NCBI Taxonomy" id="3917"/>
    <lineage>
        <taxon>Eukaryota</taxon>
        <taxon>Viridiplantae</taxon>
        <taxon>Streptophyta</taxon>
        <taxon>Embryophyta</taxon>
        <taxon>Tracheophyta</taxon>
        <taxon>Spermatophyta</taxon>
        <taxon>Magnoliopsida</taxon>
        <taxon>eudicotyledons</taxon>
        <taxon>Gunneridae</taxon>
        <taxon>Pentapetalae</taxon>
        <taxon>rosids</taxon>
        <taxon>fabids</taxon>
        <taxon>Fabales</taxon>
        <taxon>Fabaceae</taxon>
        <taxon>Papilionoideae</taxon>
        <taxon>50 kb inversion clade</taxon>
        <taxon>NPAAA clade</taxon>
        <taxon>indigoferoid/millettioid clade</taxon>
        <taxon>Phaseoleae</taxon>
        <taxon>Vigna</taxon>
    </lineage>
</organism>
<keyword evidence="2" id="KW-1185">Reference proteome</keyword>
<proteinExistence type="predicted"/>
<protein>
    <submittedName>
        <fullName evidence="1">Uncharacterized protein</fullName>
    </submittedName>
</protein>
<dbReference type="Proteomes" id="UP000501690">
    <property type="component" value="Linkage Group LG10"/>
</dbReference>
<dbReference type="AlphaFoldDB" id="A0A4D6NEL7"/>
<name>A0A4D6NEL7_VIGUN</name>
<evidence type="ECO:0000313" key="2">
    <source>
        <dbReference type="Proteomes" id="UP000501690"/>
    </source>
</evidence>
<gene>
    <name evidence="1" type="ORF">DEO72_LG10g2575</name>
</gene>
<sequence>MMVSEWPSDDRGNAAGLEWDVVGLEWRMSLRWIRRNEEERLLLDEGMNQEMKAKTDFGSFVCEWCVGENEYEVGSVTEYKQLIQG</sequence>
<reference evidence="1 2" key="1">
    <citation type="submission" date="2019-04" db="EMBL/GenBank/DDBJ databases">
        <title>An improved genome assembly and genetic linkage map for asparagus bean, Vigna unguiculata ssp. sesquipedialis.</title>
        <authorList>
            <person name="Xia Q."/>
            <person name="Zhang R."/>
            <person name="Dong Y."/>
        </authorList>
    </citation>
    <scope>NUCLEOTIDE SEQUENCE [LARGE SCALE GENOMIC DNA]</scope>
    <source>
        <tissue evidence="1">Leaf</tissue>
    </source>
</reference>
<evidence type="ECO:0000313" key="1">
    <source>
        <dbReference type="EMBL" id="QCE11342.1"/>
    </source>
</evidence>
<dbReference type="EMBL" id="CP039354">
    <property type="protein sequence ID" value="QCE11342.1"/>
    <property type="molecule type" value="Genomic_DNA"/>
</dbReference>
<accession>A0A4D6NEL7</accession>